<dbReference type="RefSeq" id="WP_123927688.1">
    <property type="nucleotide sequence ID" value="NZ_RKRE01000001.1"/>
</dbReference>
<dbReference type="InterPro" id="IPR056174">
    <property type="entry name" value="SpoVR_N"/>
</dbReference>
<dbReference type="EMBL" id="RKRE01000001">
    <property type="protein sequence ID" value="RPF49745.1"/>
    <property type="molecule type" value="Genomic_DNA"/>
</dbReference>
<protein>
    <submittedName>
        <fullName evidence="4">Stage V sporulation protein R</fullName>
    </submittedName>
</protein>
<feature type="domain" description="SpoVR-like C-terminal" evidence="3">
    <location>
        <begin position="375"/>
        <end position="426"/>
    </location>
</feature>
<evidence type="ECO:0000256" key="1">
    <source>
        <dbReference type="SAM" id="MobiDB-lite"/>
    </source>
</evidence>
<evidence type="ECO:0000259" key="2">
    <source>
        <dbReference type="Pfam" id="PF04293"/>
    </source>
</evidence>
<dbReference type="AlphaFoldDB" id="A0A3N5BV25"/>
<dbReference type="Proteomes" id="UP000282654">
    <property type="component" value="Unassembled WGS sequence"/>
</dbReference>
<keyword evidence="5" id="KW-1185">Reference proteome</keyword>
<organism evidence="4 5">
    <name type="scientific">Thermodesulfitimonas autotrophica</name>
    <dbReference type="NCBI Taxonomy" id="1894989"/>
    <lineage>
        <taxon>Bacteria</taxon>
        <taxon>Bacillati</taxon>
        <taxon>Bacillota</taxon>
        <taxon>Clostridia</taxon>
        <taxon>Thermoanaerobacterales</taxon>
        <taxon>Thermoanaerobacteraceae</taxon>
        <taxon>Thermodesulfitimonas</taxon>
    </lineage>
</organism>
<dbReference type="PANTHER" id="PTHR30029:SF2">
    <property type="entry name" value="STAGE V SPORULATION PROTEIN R"/>
    <property type="match status" value="1"/>
</dbReference>
<reference evidence="4 5" key="1">
    <citation type="submission" date="2018-11" db="EMBL/GenBank/DDBJ databases">
        <title>Genomic Encyclopedia of Type Strains, Phase IV (KMG-IV): sequencing the most valuable type-strain genomes for metagenomic binning, comparative biology and taxonomic classification.</title>
        <authorList>
            <person name="Goeker M."/>
        </authorList>
    </citation>
    <scope>NUCLEOTIDE SEQUENCE [LARGE SCALE GENOMIC DNA]</scope>
    <source>
        <strain evidence="4 5">DSM 102936</strain>
    </source>
</reference>
<gene>
    <name evidence="4" type="ORF">EDD75_0565</name>
</gene>
<dbReference type="Pfam" id="PF04293">
    <property type="entry name" value="SpoVR"/>
    <property type="match status" value="1"/>
</dbReference>
<feature type="domain" description="SpoVR protein-like N-terminal" evidence="2">
    <location>
        <begin position="4"/>
        <end position="371"/>
    </location>
</feature>
<name>A0A3N5BV25_9THEO</name>
<evidence type="ECO:0000313" key="5">
    <source>
        <dbReference type="Proteomes" id="UP000282654"/>
    </source>
</evidence>
<dbReference type="InterPro" id="IPR007390">
    <property type="entry name" value="Spore_V_R"/>
</dbReference>
<dbReference type="OrthoDB" id="9784270at2"/>
<sequence>MDELTLLERVIDEITACAGAAGLDFFPMRYEICPAEVIYTFGAYGMPTRFSHWSFGKAYYRIKTQYDYGLDRIYEMVINTNPCYAFLLAGNSLVQNKLVVAHVLAHSDFFKNNVYFSRTSRGMLEIMAQSAARIREYELAYGRDRVERFLDAVVAIQEHIDPHLFIRRSAPARNEREREGRRSPNRSGSNGGEGVGGGRWCACLASAGPEKDLLRFIAQNAEALEAWERDIIEIVREETLYFWPQLTTKILNEGWATFWHLRLMRALELEEAEALEFARMHAQLTQPGSFTLNPYLVGLRILEDIERRWGREKLFEVRTIENDVSFIRNYLTEELVAALDLYVYRRAGQEWRVVSKDWGQVREALLSTLINGGYPYIVVADGNYKGRGELYLKHVYEGVELDLYHLERALGHVYHLWRRPVHLETVVDGRPVVFCCSGAQVSKECK</sequence>
<proteinExistence type="predicted"/>
<dbReference type="InterPro" id="IPR057008">
    <property type="entry name" value="SpoVR-like_C"/>
</dbReference>
<dbReference type="Pfam" id="PF24755">
    <property type="entry name" value="SpoVR_C"/>
    <property type="match status" value="1"/>
</dbReference>
<feature type="compositionally biased region" description="Basic and acidic residues" evidence="1">
    <location>
        <begin position="173"/>
        <end position="182"/>
    </location>
</feature>
<comment type="caution">
    <text evidence="4">The sequence shown here is derived from an EMBL/GenBank/DDBJ whole genome shotgun (WGS) entry which is preliminary data.</text>
</comment>
<evidence type="ECO:0000313" key="4">
    <source>
        <dbReference type="EMBL" id="RPF49745.1"/>
    </source>
</evidence>
<accession>A0A3N5BV25</accession>
<dbReference type="PANTHER" id="PTHR30029">
    <property type="entry name" value="STAGE V SPORULATION PROTEIN R"/>
    <property type="match status" value="1"/>
</dbReference>
<evidence type="ECO:0000259" key="3">
    <source>
        <dbReference type="Pfam" id="PF24755"/>
    </source>
</evidence>
<feature type="region of interest" description="Disordered" evidence="1">
    <location>
        <begin position="172"/>
        <end position="195"/>
    </location>
</feature>